<dbReference type="Proteomes" id="UP001143486">
    <property type="component" value="Unassembled WGS sequence"/>
</dbReference>
<keyword evidence="1" id="KW-0732">Signal</keyword>
<feature type="signal peptide" evidence="1">
    <location>
        <begin position="1"/>
        <end position="19"/>
    </location>
</feature>
<evidence type="ECO:0008006" key="4">
    <source>
        <dbReference type="Google" id="ProtNLM"/>
    </source>
</evidence>
<evidence type="ECO:0000313" key="3">
    <source>
        <dbReference type="Proteomes" id="UP001143486"/>
    </source>
</evidence>
<dbReference type="InterPro" id="IPR010634">
    <property type="entry name" value="DUF1223"/>
</dbReference>
<dbReference type="Pfam" id="PF06764">
    <property type="entry name" value="DUF1223"/>
    <property type="match status" value="1"/>
</dbReference>
<reference evidence="2" key="1">
    <citation type="journal article" date="2014" name="Int. J. Syst. Evol. Microbiol.">
        <title>Complete genome sequence of Corynebacterium casei LMG S-19264T (=DSM 44701T), isolated from a smear-ripened cheese.</title>
        <authorList>
            <consortium name="US DOE Joint Genome Institute (JGI-PGF)"/>
            <person name="Walter F."/>
            <person name="Albersmeier A."/>
            <person name="Kalinowski J."/>
            <person name="Ruckert C."/>
        </authorList>
    </citation>
    <scope>NUCLEOTIDE SEQUENCE</scope>
    <source>
        <strain evidence="2">VKM B-1513</strain>
    </source>
</reference>
<dbReference type="PANTHER" id="PTHR36057">
    <property type="match status" value="1"/>
</dbReference>
<comment type="caution">
    <text evidence="2">The sequence shown here is derived from an EMBL/GenBank/DDBJ whole genome shotgun (WGS) entry which is preliminary data.</text>
</comment>
<feature type="chain" id="PRO_5040740419" description="DUF1223 domain-containing protein" evidence="1">
    <location>
        <begin position="20"/>
        <end position="251"/>
    </location>
</feature>
<keyword evidence="3" id="KW-1185">Reference proteome</keyword>
<organism evidence="2 3">
    <name type="scientific">Maricaulis virginensis</name>
    <dbReference type="NCBI Taxonomy" id="144022"/>
    <lineage>
        <taxon>Bacteria</taxon>
        <taxon>Pseudomonadati</taxon>
        <taxon>Pseudomonadota</taxon>
        <taxon>Alphaproteobacteria</taxon>
        <taxon>Maricaulales</taxon>
        <taxon>Maricaulaceae</taxon>
        <taxon>Maricaulis</taxon>
    </lineage>
</organism>
<dbReference type="AlphaFoldDB" id="A0A9W6ING9"/>
<sequence length="251" mass="27888">MRQLVSLFLALATAGPALAGEPDTRETACWSERPVLVELFTSQGCPLCPDANRYLGELDRHENVFTLAFAVSYWDMYGWTDTYARPEYVQRQRMYLPNLDVSRLYTPQFVIDGITDAPGWNRDKVSGAVNERLCAMPDSPVIRLEDGPFGSFMVHLDGEAPEEELDVWLVAYAPGWAMVEIGAGENEGLDMPHYNMVKSLTYLGSWSGGEATFMGESFRRFGTVAIVQGTGGGPIYGYAHAEPEDEDGRQH</sequence>
<dbReference type="SUPFAM" id="SSF52833">
    <property type="entry name" value="Thioredoxin-like"/>
    <property type="match status" value="1"/>
</dbReference>
<dbReference type="InterPro" id="IPR036249">
    <property type="entry name" value="Thioredoxin-like_sf"/>
</dbReference>
<proteinExistence type="predicted"/>
<evidence type="ECO:0000256" key="1">
    <source>
        <dbReference type="SAM" id="SignalP"/>
    </source>
</evidence>
<gene>
    <name evidence="2" type="ORF">GCM10017621_22670</name>
</gene>
<accession>A0A9W6ING9</accession>
<evidence type="ECO:0000313" key="2">
    <source>
        <dbReference type="EMBL" id="GLK52759.1"/>
    </source>
</evidence>
<dbReference type="PANTHER" id="PTHR36057:SF1">
    <property type="entry name" value="LIPOPROTEIN LIPID ATTACHMENT SITE-LIKE PROTEIN, PUTATIVE (DUF1223)-RELATED"/>
    <property type="match status" value="1"/>
</dbReference>
<name>A0A9W6ING9_9PROT</name>
<reference evidence="2" key="2">
    <citation type="submission" date="2023-01" db="EMBL/GenBank/DDBJ databases">
        <authorList>
            <person name="Sun Q."/>
            <person name="Evtushenko L."/>
        </authorList>
    </citation>
    <scope>NUCLEOTIDE SEQUENCE</scope>
    <source>
        <strain evidence="2">VKM B-1513</strain>
    </source>
</reference>
<dbReference type="EMBL" id="BSFE01000006">
    <property type="protein sequence ID" value="GLK52759.1"/>
    <property type="molecule type" value="Genomic_DNA"/>
</dbReference>
<protein>
    <recommendedName>
        <fullName evidence="4">DUF1223 domain-containing protein</fullName>
    </recommendedName>
</protein>